<dbReference type="AlphaFoldDB" id="A0A346FVK2"/>
<dbReference type="PANTHER" id="PTHR30471:SF6">
    <property type="entry name" value="UPF0758 PROTEIN VC_0510"/>
    <property type="match status" value="1"/>
</dbReference>
<dbReference type="Pfam" id="PF04002">
    <property type="entry name" value="RadC"/>
    <property type="match status" value="1"/>
</dbReference>
<dbReference type="PROSITE" id="PS01302">
    <property type="entry name" value="UPF0758"/>
    <property type="match status" value="1"/>
</dbReference>
<dbReference type="CDD" id="cd08071">
    <property type="entry name" value="MPN_DUF2466"/>
    <property type="match status" value="1"/>
</dbReference>
<dbReference type="PROSITE" id="PS50249">
    <property type="entry name" value="MPN"/>
    <property type="match status" value="1"/>
</dbReference>
<dbReference type="RefSeq" id="WP_159287648.1">
    <property type="nucleotide sequence ID" value="NZ_CP046050.1"/>
</dbReference>
<keyword evidence="7" id="KW-0614">Plasmid</keyword>
<proteinExistence type="predicted"/>
<organism evidence="7">
    <name type="scientific">Proteus mirabilis</name>
    <dbReference type="NCBI Taxonomy" id="584"/>
    <lineage>
        <taxon>Bacteria</taxon>
        <taxon>Pseudomonadati</taxon>
        <taxon>Pseudomonadota</taxon>
        <taxon>Gammaproteobacteria</taxon>
        <taxon>Enterobacterales</taxon>
        <taxon>Morganellaceae</taxon>
        <taxon>Proteus</taxon>
    </lineage>
</organism>
<keyword evidence="3" id="KW-0378">Hydrolase</keyword>
<evidence type="ECO:0000256" key="1">
    <source>
        <dbReference type="ARBA" id="ARBA00022670"/>
    </source>
</evidence>
<dbReference type="InterPro" id="IPR037518">
    <property type="entry name" value="MPN"/>
</dbReference>
<dbReference type="SUPFAM" id="SSF102712">
    <property type="entry name" value="JAB1/MPN domain"/>
    <property type="match status" value="1"/>
</dbReference>
<dbReference type="InterPro" id="IPR025657">
    <property type="entry name" value="RadC_JAB"/>
</dbReference>
<evidence type="ECO:0000256" key="5">
    <source>
        <dbReference type="ARBA" id="ARBA00023049"/>
    </source>
</evidence>
<name>A0A346FVK2_PROMI</name>
<dbReference type="InterPro" id="IPR020891">
    <property type="entry name" value="UPF0758_CS"/>
</dbReference>
<sequence length="155" mass="17242">MRENNYYFDGPVTADRVLDAAAEILAARALRGDQYCNPDATKNYLSCKLKHHEREVFAVMFLDNQHRLIAFEELFFGTIDSASVYPREVLKAALKVNAAALIFAHNHPSGDATPSQADKQITQRLKEALALVDIRVLDHIVVGDSAISFAERGLL</sequence>
<dbReference type="NCBIfam" id="TIGR00608">
    <property type="entry name" value="radc"/>
    <property type="match status" value="1"/>
</dbReference>
<keyword evidence="5" id="KW-0482">Metalloprotease</keyword>
<dbReference type="Gene3D" id="3.40.140.10">
    <property type="entry name" value="Cytidine Deaminase, domain 2"/>
    <property type="match status" value="1"/>
</dbReference>
<dbReference type="PANTHER" id="PTHR30471">
    <property type="entry name" value="DNA REPAIR PROTEIN RADC"/>
    <property type="match status" value="1"/>
</dbReference>
<protein>
    <submittedName>
        <fullName evidence="7">DNA repair protein RadC</fullName>
    </submittedName>
</protein>
<dbReference type="GO" id="GO:0006508">
    <property type="term" value="P:proteolysis"/>
    <property type="evidence" value="ECO:0007669"/>
    <property type="project" value="UniProtKB-KW"/>
</dbReference>
<evidence type="ECO:0000256" key="4">
    <source>
        <dbReference type="ARBA" id="ARBA00022833"/>
    </source>
</evidence>
<keyword evidence="2" id="KW-0479">Metal-binding</keyword>
<keyword evidence="4" id="KW-0862">Zinc</keyword>
<dbReference type="EMBL" id="MH491967">
    <property type="protein sequence ID" value="AXN76502.1"/>
    <property type="molecule type" value="Genomic_DNA"/>
</dbReference>
<dbReference type="GO" id="GO:0046872">
    <property type="term" value="F:metal ion binding"/>
    <property type="evidence" value="ECO:0007669"/>
    <property type="project" value="UniProtKB-KW"/>
</dbReference>
<dbReference type="GO" id="GO:0008237">
    <property type="term" value="F:metallopeptidase activity"/>
    <property type="evidence" value="ECO:0007669"/>
    <property type="project" value="UniProtKB-KW"/>
</dbReference>
<evidence type="ECO:0000259" key="6">
    <source>
        <dbReference type="PROSITE" id="PS50249"/>
    </source>
</evidence>
<feature type="domain" description="MPN" evidence="6">
    <location>
        <begin position="34"/>
        <end position="155"/>
    </location>
</feature>
<accession>A0A346FVK2</accession>
<dbReference type="InterPro" id="IPR001405">
    <property type="entry name" value="UPF0758"/>
</dbReference>
<evidence type="ECO:0000256" key="3">
    <source>
        <dbReference type="ARBA" id="ARBA00022801"/>
    </source>
</evidence>
<evidence type="ECO:0000256" key="2">
    <source>
        <dbReference type="ARBA" id="ARBA00022723"/>
    </source>
</evidence>
<keyword evidence="1" id="KW-0645">Protease</keyword>
<reference evidence="7" key="1">
    <citation type="submission" date="2018-10" db="EMBL/GenBank/DDBJ databases">
        <title>Proteus mirabilis strain HFK418 plasmid pHFK418-NDM, complete sequence.</title>
        <authorList>
            <person name="Dong D."/>
            <person name="Jia N."/>
            <person name="Zhang H."/>
            <person name="Zhao H."/>
            <person name="Liu Z."/>
            <person name="Zhu Y."/>
        </authorList>
    </citation>
    <scope>NUCLEOTIDE SEQUENCE</scope>
    <source>
        <strain evidence="7">HFK418</strain>
        <plasmid evidence="7">pHFK418-NDM</plasmid>
    </source>
</reference>
<evidence type="ECO:0000313" key="7">
    <source>
        <dbReference type="EMBL" id="AXN76502.1"/>
    </source>
</evidence>
<geneLocation type="plasmid" evidence="7">
    <name>pHFK418-NDM</name>
</geneLocation>